<organism evidence="2 3">
    <name type="scientific">Lunasporangiospora selenospora</name>
    <dbReference type="NCBI Taxonomy" id="979761"/>
    <lineage>
        <taxon>Eukaryota</taxon>
        <taxon>Fungi</taxon>
        <taxon>Fungi incertae sedis</taxon>
        <taxon>Mucoromycota</taxon>
        <taxon>Mortierellomycotina</taxon>
        <taxon>Mortierellomycetes</taxon>
        <taxon>Mortierellales</taxon>
        <taxon>Mortierellaceae</taxon>
        <taxon>Lunasporangiospora</taxon>
    </lineage>
</organism>
<feature type="non-terminal residue" evidence="2">
    <location>
        <position position="1106"/>
    </location>
</feature>
<dbReference type="AlphaFoldDB" id="A0A9P6FP06"/>
<name>A0A9P6FP06_9FUNG</name>
<dbReference type="Proteomes" id="UP000780801">
    <property type="component" value="Unassembled WGS sequence"/>
</dbReference>
<gene>
    <name evidence="2" type="ORF">BGW38_005552</name>
</gene>
<dbReference type="EMBL" id="JAABOA010003510">
    <property type="protein sequence ID" value="KAF9578581.1"/>
    <property type="molecule type" value="Genomic_DNA"/>
</dbReference>
<dbReference type="OrthoDB" id="2447511at2759"/>
<feature type="region of interest" description="Disordered" evidence="1">
    <location>
        <begin position="1"/>
        <end position="116"/>
    </location>
</feature>
<sequence>MDKPCSKKLPAACAAEVAAEEEASDKADEEADEEADKEEDEADESTDEADDDDDEADEAVDQDGLAGTQDESNLWAHKKHKQHGKHSKHRKHRKHAKHAKHRKHRKHGNKKKKNTHPYKDRCVAVGDFCGTQLYGCKFKPNALYRCKEVGKHPELVKICTEGAGCIAEKNGRGSCDSKCNITKPVCGSELPPEYKADPNTVYHCNNGKLEILKVCLPGTKCSPRAGKDPVCGFEDCTCGGDGEFCSSQFPETCGLQENSIYKCVGTGKPELVKKCSTVEECVALADGSACASKDCKCPRDGTVCGDIFPASCRLSSVSLYKCKKGESPVLDKSCLPGRCVGTKTVYDASKVFVDDVCQSSCMCTAAGKFCGSTFPGGCKFNPQGLYTCTAKGASPAMNRICEYGCISLSGGGRCKGGGTDPYEPCKCPGSGTGPVCGYDLPLECKADPGTIYFCPEGKDTKPVPREICKPGTQCQPRPLPVGAICGTSTCDCKGDYEVCGSTFPDQCGLDKTSIYKCTSDGKLQLVKKCDGSQECVSLSDGATCGNKDCKCPDTGSICGESFPRSCMLISNGLYACAKGEPPVFQRDCYPDRCSSTKASMAAAAVFSAEATNDKCTDACTCAQKGLVCGSTFPPRCGYQSSTLYKCDGSGTKPTAQEQCGPGGCTVHGGDDSCNKDDCTCPGTGFSPVCGHELPDSCRADLNTIYVCPGGHGTRPVPLEICRPGSQCQKKPLPLGATCGGSTCDCKGDYEVCGVVFPEECGFDKDVVYKCTTDGTPQRVKKCIDGEECVTVSDGATCTNGDCKCSDDGTLCGEVFPLRCRLSKTTLYTCKKGQDPVPLRDCYPERCMASRTSMSAAAVFSSMAADTCSDTCKCTGKGNVCGSTFPPKCNYAKSTLYRCDGPGTDPKKISDCDAGGCTVNPGDDICNPDDCTCSGTTPAPTCGSELPASCRADPNTIYICPGGRGTRPVPVEICVPGTQCQKKPLPIGAICGGGTCDCKGDMEPQLVKKCDGSQTCVNLADGATCVSDDCKCPDDGVLCGEFFPLSCKLSKTTLYACVKGQSPRALQNCYPERCTTSKATMAAEAVFAAQAVSDQCSSSCLCAGKGL</sequence>
<reference evidence="2" key="1">
    <citation type="journal article" date="2020" name="Fungal Divers.">
        <title>Resolving the Mortierellaceae phylogeny through synthesis of multi-gene phylogenetics and phylogenomics.</title>
        <authorList>
            <person name="Vandepol N."/>
            <person name="Liber J."/>
            <person name="Desiro A."/>
            <person name="Na H."/>
            <person name="Kennedy M."/>
            <person name="Barry K."/>
            <person name="Grigoriev I.V."/>
            <person name="Miller A.N."/>
            <person name="O'Donnell K."/>
            <person name="Stajich J.E."/>
            <person name="Bonito G."/>
        </authorList>
    </citation>
    <scope>NUCLEOTIDE SEQUENCE</scope>
    <source>
        <strain evidence="2">KOD1015</strain>
    </source>
</reference>
<evidence type="ECO:0000256" key="1">
    <source>
        <dbReference type="SAM" id="MobiDB-lite"/>
    </source>
</evidence>
<evidence type="ECO:0000313" key="2">
    <source>
        <dbReference type="EMBL" id="KAF9578581.1"/>
    </source>
</evidence>
<comment type="caution">
    <text evidence="2">The sequence shown here is derived from an EMBL/GenBank/DDBJ whole genome shotgun (WGS) entry which is preliminary data.</text>
</comment>
<feature type="compositionally biased region" description="Basic residues" evidence="1">
    <location>
        <begin position="76"/>
        <end position="116"/>
    </location>
</feature>
<feature type="compositionally biased region" description="Acidic residues" evidence="1">
    <location>
        <begin position="18"/>
        <end position="61"/>
    </location>
</feature>
<accession>A0A9P6FP06</accession>
<evidence type="ECO:0000313" key="3">
    <source>
        <dbReference type="Proteomes" id="UP000780801"/>
    </source>
</evidence>
<proteinExistence type="predicted"/>
<keyword evidence="3" id="KW-1185">Reference proteome</keyword>
<protein>
    <submittedName>
        <fullName evidence="2">Uncharacterized protein</fullName>
    </submittedName>
</protein>